<protein>
    <submittedName>
        <fullName evidence="5">Nitroreductase</fullName>
    </submittedName>
</protein>
<keyword evidence="6" id="KW-1185">Reference proteome</keyword>
<dbReference type="STRING" id="1736691.SAMN06295964_1702"/>
<gene>
    <name evidence="5" type="ORF">SAMN06295964_1702</name>
</gene>
<dbReference type="Pfam" id="PF00881">
    <property type="entry name" value="Nitroreductase"/>
    <property type="match status" value="1"/>
</dbReference>
<dbReference type="Gene3D" id="3.40.109.10">
    <property type="entry name" value="NADH Oxidase"/>
    <property type="match status" value="1"/>
</dbReference>
<evidence type="ECO:0000259" key="4">
    <source>
        <dbReference type="Pfam" id="PF00881"/>
    </source>
</evidence>
<organism evidence="5 6">
    <name type="scientific">Aeromicrobium choanae</name>
    <dbReference type="NCBI Taxonomy" id="1736691"/>
    <lineage>
        <taxon>Bacteria</taxon>
        <taxon>Bacillati</taxon>
        <taxon>Actinomycetota</taxon>
        <taxon>Actinomycetes</taxon>
        <taxon>Propionibacteriales</taxon>
        <taxon>Nocardioidaceae</taxon>
        <taxon>Aeromicrobium</taxon>
    </lineage>
</organism>
<evidence type="ECO:0000313" key="6">
    <source>
        <dbReference type="Proteomes" id="UP000191040"/>
    </source>
</evidence>
<dbReference type="PANTHER" id="PTHR43673">
    <property type="entry name" value="NAD(P)H NITROREDUCTASE YDGI-RELATED"/>
    <property type="match status" value="1"/>
</dbReference>
<dbReference type="CDD" id="cd02136">
    <property type="entry name" value="PnbA_NfnB-like"/>
    <property type="match status" value="1"/>
</dbReference>
<feature type="region of interest" description="Disordered" evidence="3">
    <location>
        <begin position="1"/>
        <end position="22"/>
    </location>
</feature>
<dbReference type="GO" id="GO:0016491">
    <property type="term" value="F:oxidoreductase activity"/>
    <property type="evidence" value="ECO:0007669"/>
    <property type="project" value="UniProtKB-KW"/>
</dbReference>
<accession>A0A1T4Z1N8</accession>
<dbReference type="SUPFAM" id="SSF55469">
    <property type="entry name" value="FMN-dependent nitroreductase-like"/>
    <property type="match status" value="1"/>
</dbReference>
<proteinExistence type="inferred from homology"/>
<dbReference type="InterPro" id="IPR029479">
    <property type="entry name" value="Nitroreductase"/>
</dbReference>
<dbReference type="EMBL" id="LT796768">
    <property type="protein sequence ID" value="SKB07475.1"/>
    <property type="molecule type" value="Genomic_DNA"/>
</dbReference>
<dbReference type="RefSeq" id="WP_078699753.1">
    <property type="nucleotide sequence ID" value="NZ_LT796768.1"/>
</dbReference>
<name>A0A1T4Z1N8_9ACTN</name>
<dbReference type="PANTHER" id="PTHR43673:SF10">
    <property type="entry name" value="NADH DEHYDROGENASE_NAD(P)H NITROREDUCTASE XCC3605-RELATED"/>
    <property type="match status" value="1"/>
</dbReference>
<comment type="similarity">
    <text evidence="1">Belongs to the nitroreductase family.</text>
</comment>
<evidence type="ECO:0000256" key="2">
    <source>
        <dbReference type="ARBA" id="ARBA00023002"/>
    </source>
</evidence>
<dbReference type="OrthoDB" id="3181400at2"/>
<feature type="domain" description="Nitroreductase" evidence="4">
    <location>
        <begin position="32"/>
        <end position="223"/>
    </location>
</feature>
<keyword evidence="2" id="KW-0560">Oxidoreductase</keyword>
<evidence type="ECO:0000313" key="5">
    <source>
        <dbReference type="EMBL" id="SKB07475.1"/>
    </source>
</evidence>
<dbReference type="AlphaFoldDB" id="A0A1T4Z1N8"/>
<feature type="compositionally biased region" description="Polar residues" evidence="3">
    <location>
        <begin position="1"/>
        <end position="12"/>
    </location>
</feature>
<dbReference type="Proteomes" id="UP000191040">
    <property type="component" value="Chromosome I"/>
</dbReference>
<sequence length="250" mass="27257">MTSEAPSATRAPSSLLAGSTGAGTDASLGELLRSRRSIRGYRPDPVPQEVIREILADAVLSPSSMNTQPWKFHVISGEVLDRIREENTRLMLAGAPIQRDVTVAERYEGVHRDRQVDIAKRLFGAMGIAREDQEARLDWTMRGFRQFDAPVSIVIAHDRSLEPVGPIAHFDLGAVVHALVLSAWSRGLGTVINSQGIMQGAAVRREAGIPDDHVIFTAVALGYPDEDFAANHVRSARESVDDVAHFVGFD</sequence>
<evidence type="ECO:0000256" key="3">
    <source>
        <dbReference type="SAM" id="MobiDB-lite"/>
    </source>
</evidence>
<evidence type="ECO:0000256" key="1">
    <source>
        <dbReference type="ARBA" id="ARBA00007118"/>
    </source>
</evidence>
<dbReference type="InterPro" id="IPR000415">
    <property type="entry name" value="Nitroreductase-like"/>
</dbReference>
<reference evidence="6" key="1">
    <citation type="submission" date="2017-02" db="EMBL/GenBank/DDBJ databases">
        <authorList>
            <person name="Varghese N."/>
            <person name="Submissions S."/>
        </authorList>
    </citation>
    <scope>NUCLEOTIDE SEQUENCE [LARGE SCALE GENOMIC DNA]</scope>
    <source>
        <strain evidence="6">9H-4</strain>
    </source>
</reference>